<proteinExistence type="predicted"/>
<dbReference type="CDD" id="cd17323">
    <property type="entry name" value="MFS_Tpo1_MDR_like"/>
    <property type="match status" value="1"/>
</dbReference>
<evidence type="ECO:0000256" key="3">
    <source>
        <dbReference type="ARBA" id="ARBA00022989"/>
    </source>
</evidence>
<dbReference type="AlphaFoldDB" id="A0A0H5C6J9"/>
<evidence type="ECO:0000256" key="6">
    <source>
        <dbReference type="SAM" id="Phobius"/>
    </source>
</evidence>
<dbReference type="GO" id="GO:0022857">
    <property type="term" value="F:transmembrane transporter activity"/>
    <property type="evidence" value="ECO:0007669"/>
    <property type="project" value="InterPro"/>
</dbReference>
<reference evidence="9" key="1">
    <citation type="journal article" date="2015" name="J. Biotechnol.">
        <title>The structure of the Cyberlindnera jadinii genome and its relation to Candida utilis analyzed by the occurrence of single nucleotide polymorphisms.</title>
        <authorList>
            <person name="Rupp O."/>
            <person name="Brinkrolf K."/>
            <person name="Buerth C."/>
            <person name="Kunigo M."/>
            <person name="Schneider J."/>
            <person name="Jaenicke S."/>
            <person name="Goesmann A."/>
            <person name="Puehler A."/>
            <person name="Jaeger K.-E."/>
            <person name="Ernst J.F."/>
        </authorList>
    </citation>
    <scope>NUCLEOTIDE SEQUENCE [LARGE SCALE GENOMIC DNA]</scope>
    <source>
        <strain evidence="9">ATCC 18201 / CBS 1600 / BCRC 20928 / JCM 3617 / NBRC 0987 / NRRL Y-1542</strain>
    </source>
</reference>
<sequence>MSSASVNSPNSPRDSASLTDEEPQAFVGDNDSNAQNLSRVHTQLSRVHTILSHIGNRDDPDLEKLVSNNQGVDDLVKELELDAGGLGPLEEGIDISRVHTHALPGGTFNPEDEWQYPTDATTGVRIVEFVENDKVDPRNYSKLKKWYLTSLLGIVCFDVALASGIVTGGMEGPMKTFGVSMEVSILAVTLMVIGFGIGPLIFAPISEEIGRYPVYVVTLGLAVIFIIPCGAAQNIGTLLVCRFLNGLFFSAPMCLIGGNLAEMWSTEERGVAMAIFSAAPFIGPVIGPLIGGFIYDNAGWRWLYWVLLIFSGVVYAVLIVTLPETHHQTLLRKRAKKLRKITGDSTYRAISELQIRSIKEVLHSTLLRPLILLQEPIVFLITIYMSIIYGLLYMFFFAYPEVFGVGKGYSNSTVGLMFIPIAIGVIFATAVAPLFNTDYNKRAQKYIDRGEVPPAELRLIPMMIGCWTVPVGLFCFAWTSYPRLSWAGPCISGFACGVGFNMLYNPANNYIVDSYQHYAASGLAAKTFLRSMWGAAVPLFTIQMYNKMGFEWASSFLAFISLACCAIPYGFYFYGARIRAKSKYAYSPEKETKYAKDEESKPAGGSSADTE</sequence>
<evidence type="ECO:0000256" key="2">
    <source>
        <dbReference type="ARBA" id="ARBA00022692"/>
    </source>
</evidence>
<dbReference type="PANTHER" id="PTHR23502">
    <property type="entry name" value="MAJOR FACILITATOR SUPERFAMILY"/>
    <property type="match status" value="1"/>
</dbReference>
<dbReference type="PROSITE" id="PS50850">
    <property type="entry name" value="MFS"/>
    <property type="match status" value="1"/>
</dbReference>
<evidence type="ECO:0000256" key="4">
    <source>
        <dbReference type="ARBA" id="ARBA00023136"/>
    </source>
</evidence>
<feature type="transmembrane region" description="Helical" evidence="6">
    <location>
        <begin position="239"/>
        <end position="258"/>
    </location>
</feature>
<name>A0A0H5C6J9_CYBJN</name>
<feature type="region of interest" description="Disordered" evidence="5">
    <location>
        <begin position="1"/>
        <end position="33"/>
    </location>
</feature>
<feature type="transmembrane region" description="Helical" evidence="6">
    <location>
        <begin position="185"/>
        <end position="205"/>
    </location>
</feature>
<dbReference type="GO" id="GO:0005886">
    <property type="term" value="C:plasma membrane"/>
    <property type="evidence" value="ECO:0007669"/>
    <property type="project" value="UniProtKB-ARBA"/>
</dbReference>
<feature type="transmembrane region" description="Helical" evidence="6">
    <location>
        <begin position="486"/>
        <end position="507"/>
    </location>
</feature>
<feature type="compositionally biased region" description="Basic and acidic residues" evidence="5">
    <location>
        <begin position="589"/>
        <end position="601"/>
    </location>
</feature>
<feature type="transmembrane region" description="Helical" evidence="6">
    <location>
        <begin position="302"/>
        <end position="322"/>
    </location>
</feature>
<gene>
    <name evidence="8" type="primary">NAG3</name>
    <name evidence="8" type="ORF">BN1211_4468</name>
</gene>
<keyword evidence="3 6" id="KW-1133">Transmembrane helix</keyword>
<dbReference type="FunFam" id="1.20.1250.20:FF:000011">
    <property type="entry name" value="MFS multidrug transporter, putative"/>
    <property type="match status" value="1"/>
</dbReference>
<feature type="transmembrane region" description="Helical" evidence="6">
    <location>
        <begin position="528"/>
        <end position="546"/>
    </location>
</feature>
<dbReference type="SUPFAM" id="SSF103473">
    <property type="entry name" value="MFS general substrate transporter"/>
    <property type="match status" value="1"/>
</dbReference>
<evidence type="ECO:0000256" key="5">
    <source>
        <dbReference type="SAM" id="MobiDB-lite"/>
    </source>
</evidence>
<feature type="transmembrane region" description="Helical" evidence="6">
    <location>
        <begin position="416"/>
        <end position="436"/>
    </location>
</feature>
<feature type="transmembrane region" description="Helical" evidence="6">
    <location>
        <begin position="270"/>
        <end position="290"/>
    </location>
</feature>
<keyword evidence="4 6" id="KW-0472">Membrane</keyword>
<accession>A0A0H5C6J9</accession>
<evidence type="ECO:0000313" key="8">
    <source>
        <dbReference type="EMBL" id="CEP23810.1"/>
    </source>
</evidence>
<dbReference type="Pfam" id="PF07690">
    <property type="entry name" value="MFS_1"/>
    <property type="match status" value="1"/>
</dbReference>
<dbReference type="InterPro" id="IPR020846">
    <property type="entry name" value="MFS_dom"/>
</dbReference>
<feature type="transmembrane region" description="Helical" evidence="6">
    <location>
        <begin position="552"/>
        <end position="574"/>
    </location>
</feature>
<comment type="subcellular location">
    <subcellularLocation>
        <location evidence="1">Membrane</location>
        <topology evidence="1">Multi-pass membrane protein</topology>
    </subcellularLocation>
</comment>
<dbReference type="EMBL" id="CDQK01000005">
    <property type="protein sequence ID" value="CEP23810.1"/>
    <property type="molecule type" value="Genomic_DNA"/>
</dbReference>
<feature type="domain" description="Major facilitator superfamily (MFS) profile" evidence="7">
    <location>
        <begin position="148"/>
        <end position="578"/>
    </location>
</feature>
<feature type="transmembrane region" description="Helical" evidence="6">
    <location>
        <begin position="146"/>
        <end position="165"/>
    </location>
</feature>
<feature type="compositionally biased region" description="Polar residues" evidence="5">
    <location>
        <begin position="1"/>
        <end position="18"/>
    </location>
</feature>
<organism evidence="8 9">
    <name type="scientific">Cyberlindnera jadinii (strain ATCC 18201 / CBS 1600 / BCRC 20928 / JCM 3617 / NBRC 0987 / NRRL Y-1542)</name>
    <name type="common">Torula yeast</name>
    <name type="synonym">Candida utilis</name>
    <dbReference type="NCBI Taxonomy" id="983966"/>
    <lineage>
        <taxon>Eukaryota</taxon>
        <taxon>Fungi</taxon>
        <taxon>Dikarya</taxon>
        <taxon>Ascomycota</taxon>
        <taxon>Saccharomycotina</taxon>
        <taxon>Saccharomycetes</taxon>
        <taxon>Phaffomycetales</taxon>
        <taxon>Phaffomycetaceae</taxon>
        <taxon>Cyberlindnera</taxon>
    </lineage>
</organism>
<dbReference type="InterPro" id="IPR011701">
    <property type="entry name" value="MFS"/>
</dbReference>
<dbReference type="InterPro" id="IPR036259">
    <property type="entry name" value="MFS_trans_sf"/>
</dbReference>
<dbReference type="Proteomes" id="UP000038830">
    <property type="component" value="Unassembled WGS sequence"/>
</dbReference>
<evidence type="ECO:0000313" key="9">
    <source>
        <dbReference type="Proteomes" id="UP000038830"/>
    </source>
</evidence>
<feature type="region of interest" description="Disordered" evidence="5">
    <location>
        <begin position="589"/>
        <end position="611"/>
    </location>
</feature>
<protein>
    <submittedName>
        <fullName evidence="8">NAG3 protein</fullName>
    </submittedName>
</protein>
<evidence type="ECO:0000256" key="1">
    <source>
        <dbReference type="ARBA" id="ARBA00004141"/>
    </source>
</evidence>
<feature type="transmembrane region" description="Helical" evidence="6">
    <location>
        <begin position="377"/>
        <end position="396"/>
    </location>
</feature>
<feature type="transmembrane region" description="Helical" evidence="6">
    <location>
        <begin position="212"/>
        <end position="233"/>
    </location>
</feature>
<keyword evidence="2 6" id="KW-0812">Transmembrane</keyword>
<feature type="transmembrane region" description="Helical" evidence="6">
    <location>
        <begin position="457"/>
        <end position="480"/>
    </location>
</feature>
<evidence type="ECO:0000259" key="7">
    <source>
        <dbReference type="PROSITE" id="PS50850"/>
    </source>
</evidence>
<dbReference type="PANTHER" id="PTHR23502:SF48">
    <property type="entry name" value="MULTIDRUG TRANSPORTER, PUTATIVE (AFU_ORTHOLOGUE AFUA_5G02700)-RELATED"/>
    <property type="match status" value="1"/>
</dbReference>
<dbReference type="Gene3D" id="1.20.1250.20">
    <property type="entry name" value="MFS general substrate transporter like domains"/>
    <property type="match status" value="1"/>
</dbReference>